<protein>
    <recommendedName>
        <fullName evidence="3">Transposase</fullName>
    </recommendedName>
</protein>
<gene>
    <name evidence="1" type="ORF">H9831_07205</name>
</gene>
<name>A0A9D1YPC7_9FIRM</name>
<comment type="caution">
    <text evidence="1">The sequence shown here is derived from an EMBL/GenBank/DDBJ whole genome shotgun (WGS) entry which is preliminary data.</text>
</comment>
<dbReference type="EMBL" id="DXDD01000091">
    <property type="protein sequence ID" value="HIY60449.1"/>
    <property type="molecule type" value="Genomic_DNA"/>
</dbReference>
<dbReference type="AlphaFoldDB" id="A0A9D1YPC7"/>
<proteinExistence type="predicted"/>
<evidence type="ECO:0000313" key="1">
    <source>
        <dbReference type="EMBL" id="HIY60449.1"/>
    </source>
</evidence>
<evidence type="ECO:0008006" key="3">
    <source>
        <dbReference type="Google" id="ProtNLM"/>
    </source>
</evidence>
<reference evidence="1" key="1">
    <citation type="journal article" date="2021" name="PeerJ">
        <title>Extensive microbial diversity within the chicken gut microbiome revealed by metagenomics and culture.</title>
        <authorList>
            <person name="Gilroy R."/>
            <person name="Ravi A."/>
            <person name="Getino M."/>
            <person name="Pursley I."/>
            <person name="Horton D.L."/>
            <person name="Alikhan N.F."/>
            <person name="Baker D."/>
            <person name="Gharbi K."/>
            <person name="Hall N."/>
            <person name="Watson M."/>
            <person name="Adriaenssens E.M."/>
            <person name="Foster-Nyarko E."/>
            <person name="Jarju S."/>
            <person name="Secka A."/>
            <person name="Antonio M."/>
            <person name="Oren A."/>
            <person name="Chaudhuri R.R."/>
            <person name="La Ragione R."/>
            <person name="Hildebrand F."/>
            <person name="Pallen M.J."/>
        </authorList>
    </citation>
    <scope>NUCLEOTIDE SEQUENCE</scope>
    <source>
        <strain evidence="1">ChiSxjej3B15-24422</strain>
    </source>
</reference>
<organism evidence="1 2">
    <name type="scientific">Candidatus Eisenbergiella pullistercoris</name>
    <dbReference type="NCBI Taxonomy" id="2838555"/>
    <lineage>
        <taxon>Bacteria</taxon>
        <taxon>Bacillati</taxon>
        <taxon>Bacillota</taxon>
        <taxon>Clostridia</taxon>
        <taxon>Lachnospirales</taxon>
        <taxon>Lachnospiraceae</taxon>
        <taxon>Eisenbergiella</taxon>
    </lineage>
</organism>
<accession>A0A9D1YPC7</accession>
<dbReference type="Proteomes" id="UP000824007">
    <property type="component" value="Unassembled WGS sequence"/>
</dbReference>
<sequence>YKISKNDRIGSVPEEEKSYDKLSVILICLNTKRGLGEEGSLHHFLNVLLSPLLKPEEKAEIFFRVYGIRIEKEIRKELEGMCNLGEAIEEEAMKKGRREGRAENLVKSVEAAMKSFHVDLRTACEGIGSSVEEYTQAAALVKD</sequence>
<evidence type="ECO:0000313" key="2">
    <source>
        <dbReference type="Proteomes" id="UP000824007"/>
    </source>
</evidence>
<reference evidence="1" key="2">
    <citation type="submission" date="2021-04" db="EMBL/GenBank/DDBJ databases">
        <authorList>
            <person name="Gilroy R."/>
        </authorList>
    </citation>
    <scope>NUCLEOTIDE SEQUENCE</scope>
    <source>
        <strain evidence="1">ChiSxjej3B15-24422</strain>
    </source>
</reference>
<feature type="non-terminal residue" evidence="1">
    <location>
        <position position="1"/>
    </location>
</feature>